<dbReference type="InterPro" id="IPR004785">
    <property type="entry name" value="RpiB"/>
</dbReference>
<dbReference type="InterPro" id="IPR036569">
    <property type="entry name" value="RpiB_LacA_LacB_sf"/>
</dbReference>
<dbReference type="GO" id="GO:0005975">
    <property type="term" value="P:carbohydrate metabolic process"/>
    <property type="evidence" value="ECO:0007669"/>
    <property type="project" value="InterPro"/>
</dbReference>
<sequence>MLIFAKRQRGKRLMRTFVLAADHGGFNLKQVMLKALAERFPDYKFIDLGCHDTSSVDYPDYAALACREVLANKAEAAILFCGTGIGISIAANKLAGIRCAHLSDCYSANKCKEHNNANAISLGGRVIGEDLALEIITAYLNAKFQGDRHARRIAKITALEQEFAKQTETETVCRHC</sequence>
<feature type="binding site" evidence="4">
    <location>
        <position position="148"/>
    </location>
    <ligand>
        <name>D-ribulose 5-phosphate</name>
        <dbReference type="ChEBI" id="CHEBI:58121"/>
    </ligand>
</feature>
<dbReference type="PIRSF" id="PIRSF005384">
    <property type="entry name" value="RpiB_LacA_B"/>
    <property type="match status" value="1"/>
</dbReference>
<evidence type="ECO:0000256" key="3">
    <source>
        <dbReference type="PIRSR" id="PIRSR005384-1"/>
    </source>
</evidence>
<name>A0A133Y759_9FIRM</name>
<dbReference type="NCBIfam" id="TIGR00689">
    <property type="entry name" value="rpiB_lacA_lacB"/>
    <property type="match status" value="1"/>
</dbReference>
<dbReference type="PANTHER" id="PTHR43732">
    <property type="entry name" value="RIBOSE 5-PHOSPHATE ISOMERASE-RELATED"/>
    <property type="match status" value="1"/>
</dbReference>
<dbReference type="PANTHER" id="PTHR43732:SF1">
    <property type="entry name" value="RIBOSE 5-PHOSPHATE ISOMERASE"/>
    <property type="match status" value="1"/>
</dbReference>
<dbReference type="NCBIfam" id="TIGR01120">
    <property type="entry name" value="rpiB"/>
    <property type="match status" value="1"/>
</dbReference>
<dbReference type="EMBL" id="LSCV01000044">
    <property type="protein sequence ID" value="KXB39049.1"/>
    <property type="molecule type" value="Genomic_DNA"/>
</dbReference>
<dbReference type="STRING" id="1497955.HMPREF1872_01371"/>
<feature type="binding site" evidence="4">
    <location>
        <position position="152"/>
    </location>
    <ligand>
        <name>D-ribulose 5-phosphate</name>
        <dbReference type="ChEBI" id="CHEBI:58121"/>
    </ligand>
</feature>
<evidence type="ECO:0000313" key="5">
    <source>
        <dbReference type="EMBL" id="KXB39049.1"/>
    </source>
</evidence>
<dbReference type="PATRIC" id="fig|1497955.3.peg.1339"/>
<proteinExistence type="inferred from homology"/>
<dbReference type="Gene3D" id="3.40.1400.10">
    <property type="entry name" value="Sugar-phosphate isomerase, RpiB/LacA/LacB"/>
    <property type="match status" value="1"/>
</dbReference>
<protein>
    <submittedName>
        <fullName evidence="5">Ribose-5-phosphate isomerase B</fullName>
    </submittedName>
</protein>
<feature type="binding site" evidence="4">
    <location>
        <position position="115"/>
    </location>
    <ligand>
        <name>D-ribulose 5-phosphate</name>
        <dbReference type="ChEBI" id="CHEBI:58121"/>
    </ligand>
</feature>
<reference evidence="6" key="1">
    <citation type="submission" date="2016-01" db="EMBL/GenBank/DDBJ databases">
        <authorList>
            <person name="Mitreva M."/>
            <person name="Pepin K.H."/>
            <person name="Mihindukulasuriya K.A."/>
            <person name="Fulton R."/>
            <person name="Fronick C."/>
            <person name="O'Laughlin M."/>
            <person name="Miner T."/>
            <person name="Herter B."/>
            <person name="Rosa B.A."/>
            <person name="Cordes M."/>
            <person name="Tomlinson C."/>
            <person name="Wollam A."/>
            <person name="Palsikar V.B."/>
            <person name="Mardis E.R."/>
            <person name="Wilson R.K."/>
        </authorList>
    </citation>
    <scope>NUCLEOTIDE SEQUENCE [LARGE SCALE GENOMIC DNA]</scope>
    <source>
        <strain evidence="6">KA00274</strain>
    </source>
</reference>
<evidence type="ECO:0000256" key="1">
    <source>
        <dbReference type="ARBA" id="ARBA00008754"/>
    </source>
</evidence>
<organism evidence="5 6">
    <name type="scientific">Amygdalobacter nucleatus</name>
    <dbReference type="NCBI Taxonomy" id="3029274"/>
    <lineage>
        <taxon>Bacteria</taxon>
        <taxon>Bacillati</taxon>
        <taxon>Bacillota</taxon>
        <taxon>Clostridia</taxon>
        <taxon>Eubacteriales</taxon>
        <taxon>Oscillospiraceae</taxon>
        <taxon>Amygdalobacter</taxon>
    </lineage>
</organism>
<comment type="caution">
    <text evidence="5">The sequence shown here is derived from an EMBL/GenBank/DDBJ whole genome shotgun (WGS) entry which is preliminary data.</text>
</comment>
<dbReference type="GO" id="GO:0016861">
    <property type="term" value="F:intramolecular oxidoreductase activity, interconverting aldoses and ketoses"/>
    <property type="evidence" value="ECO:0007669"/>
    <property type="project" value="UniProtKB-ARBA"/>
</dbReference>
<evidence type="ECO:0000256" key="2">
    <source>
        <dbReference type="ARBA" id="ARBA00023235"/>
    </source>
</evidence>
<accession>A0A133Y759</accession>
<dbReference type="InterPro" id="IPR051812">
    <property type="entry name" value="SPI_LacAB/RpiB"/>
</dbReference>
<evidence type="ECO:0000256" key="4">
    <source>
        <dbReference type="PIRSR" id="PIRSR005384-2"/>
    </source>
</evidence>
<dbReference type="NCBIfam" id="NF004051">
    <property type="entry name" value="PRK05571.1"/>
    <property type="match status" value="1"/>
</dbReference>
<dbReference type="Pfam" id="PF02502">
    <property type="entry name" value="LacAB_rpiB"/>
    <property type="match status" value="1"/>
</dbReference>
<feature type="active site" description="Proton donor" evidence="3">
    <location>
        <position position="114"/>
    </location>
</feature>
<feature type="active site" description="Proton acceptor" evidence="3">
    <location>
        <position position="81"/>
    </location>
</feature>
<feature type="binding site" evidence="4">
    <location>
        <begin position="82"/>
        <end position="86"/>
    </location>
    <ligand>
        <name>D-ribulose 5-phosphate</name>
        <dbReference type="ChEBI" id="CHEBI:58121"/>
    </ligand>
</feature>
<keyword evidence="6" id="KW-1185">Reference proteome</keyword>
<dbReference type="Proteomes" id="UP000070080">
    <property type="component" value="Unassembled WGS sequence"/>
</dbReference>
<comment type="similarity">
    <text evidence="1">Belongs to the LacAB/RpiB family.</text>
</comment>
<dbReference type="SUPFAM" id="SSF89623">
    <property type="entry name" value="Ribose/Galactose isomerase RpiB/AlsB"/>
    <property type="match status" value="1"/>
</dbReference>
<keyword evidence="2 5" id="KW-0413">Isomerase</keyword>
<gene>
    <name evidence="5" type="ORF">HMPREF1872_01371</name>
</gene>
<evidence type="ECO:0000313" key="6">
    <source>
        <dbReference type="Proteomes" id="UP000070080"/>
    </source>
</evidence>
<feature type="binding site" evidence="4">
    <location>
        <begin position="22"/>
        <end position="23"/>
    </location>
    <ligand>
        <name>D-ribulose 5-phosphate</name>
        <dbReference type="ChEBI" id="CHEBI:58121"/>
    </ligand>
</feature>
<dbReference type="InterPro" id="IPR003500">
    <property type="entry name" value="RpiB_LacA_LacB"/>
</dbReference>
<feature type="binding site" evidence="4">
    <location>
        <position position="125"/>
    </location>
    <ligand>
        <name>D-ribulose 5-phosphate</name>
        <dbReference type="ChEBI" id="CHEBI:58121"/>
    </ligand>
</feature>
<dbReference type="AlphaFoldDB" id="A0A133Y759"/>